<gene>
    <name evidence="6" type="ORF">K432DRAFT_381799</name>
</gene>
<dbReference type="Gene3D" id="1.20.58.340">
    <property type="entry name" value="Magnesium transport protein CorA, transmembrane region"/>
    <property type="match status" value="1"/>
</dbReference>
<evidence type="ECO:0000256" key="4">
    <source>
        <dbReference type="ARBA" id="ARBA00023136"/>
    </source>
</evidence>
<dbReference type="GO" id="GO:0016020">
    <property type="term" value="C:membrane"/>
    <property type="evidence" value="ECO:0007669"/>
    <property type="project" value="UniProtKB-SubCell"/>
</dbReference>
<protein>
    <submittedName>
        <fullName evidence="6">Uncharacterized protein</fullName>
    </submittedName>
</protein>
<evidence type="ECO:0000313" key="6">
    <source>
        <dbReference type="EMBL" id="OCK80924.1"/>
    </source>
</evidence>
<feature type="transmembrane region" description="Helical" evidence="5">
    <location>
        <begin position="214"/>
        <end position="236"/>
    </location>
</feature>
<evidence type="ECO:0000256" key="3">
    <source>
        <dbReference type="ARBA" id="ARBA00022989"/>
    </source>
</evidence>
<dbReference type="EMBL" id="KV744940">
    <property type="protein sequence ID" value="OCK80924.1"/>
    <property type="molecule type" value="Genomic_DNA"/>
</dbReference>
<dbReference type="AlphaFoldDB" id="A0A8E2JFR7"/>
<keyword evidence="7" id="KW-1185">Reference proteome</keyword>
<evidence type="ECO:0000313" key="7">
    <source>
        <dbReference type="Proteomes" id="UP000250266"/>
    </source>
</evidence>
<dbReference type="Proteomes" id="UP000250266">
    <property type="component" value="Unassembled WGS sequence"/>
</dbReference>
<dbReference type="InterPro" id="IPR002523">
    <property type="entry name" value="MgTranspt_CorA/ZnTranspt_ZntB"/>
</dbReference>
<dbReference type="SUPFAM" id="SSF144083">
    <property type="entry name" value="Magnesium transport protein CorA, transmembrane region"/>
    <property type="match status" value="1"/>
</dbReference>
<evidence type="ECO:0000256" key="5">
    <source>
        <dbReference type="SAM" id="Phobius"/>
    </source>
</evidence>
<name>A0A8E2JFR7_9PEZI</name>
<organism evidence="6 7">
    <name type="scientific">Lepidopterella palustris CBS 459.81</name>
    <dbReference type="NCBI Taxonomy" id="1314670"/>
    <lineage>
        <taxon>Eukaryota</taxon>
        <taxon>Fungi</taxon>
        <taxon>Dikarya</taxon>
        <taxon>Ascomycota</taxon>
        <taxon>Pezizomycotina</taxon>
        <taxon>Dothideomycetes</taxon>
        <taxon>Pleosporomycetidae</taxon>
        <taxon>Mytilinidiales</taxon>
        <taxon>Argynnaceae</taxon>
        <taxon>Lepidopterella</taxon>
    </lineage>
</organism>
<comment type="subcellular location">
    <subcellularLocation>
        <location evidence="1">Membrane</location>
        <topology evidence="1">Multi-pass membrane protein</topology>
    </subcellularLocation>
</comment>
<accession>A0A8E2JFR7</accession>
<reference evidence="6 7" key="1">
    <citation type="journal article" date="2016" name="Nat. Commun.">
        <title>Ectomycorrhizal ecology is imprinted in the genome of the dominant symbiotic fungus Cenococcum geophilum.</title>
        <authorList>
            <consortium name="DOE Joint Genome Institute"/>
            <person name="Peter M."/>
            <person name="Kohler A."/>
            <person name="Ohm R.A."/>
            <person name="Kuo A."/>
            <person name="Krutzmann J."/>
            <person name="Morin E."/>
            <person name="Arend M."/>
            <person name="Barry K.W."/>
            <person name="Binder M."/>
            <person name="Choi C."/>
            <person name="Clum A."/>
            <person name="Copeland A."/>
            <person name="Grisel N."/>
            <person name="Haridas S."/>
            <person name="Kipfer T."/>
            <person name="LaButti K."/>
            <person name="Lindquist E."/>
            <person name="Lipzen A."/>
            <person name="Maire R."/>
            <person name="Meier B."/>
            <person name="Mihaltcheva S."/>
            <person name="Molinier V."/>
            <person name="Murat C."/>
            <person name="Poggeler S."/>
            <person name="Quandt C.A."/>
            <person name="Sperisen C."/>
            <person name="Tritt A."/>
            <person name="Tisserant E."/>
            <person name="Crous P.W."/>
            <person name="Henrissat B."/>
            <person name="Nehls U."/>
            <person name="Egli S."/>
            <person name="Spatafora J.W."/>
            <person name="Grigoriev I.V."/>
            <person name="Martin F.M."/>
        </authorList>
    </citation>
    <scope>NUCLEOTIDE SEQUENCE [LARGE SCALE GENOMIC DNA]</scope>
    <source>
        <strain evidence="6 7">CBS 459.81</strain>
    </source>
</reference>
<evidence type="ECO:0000256" key="2">
    <source>
        <dbReference type="ARBA" id="ARBA00022692"/>
    </source>
</evidence>
<dbReference type="InterPro" id="IPR045863">
    <property type="entry name" value="CorA_TM1_TM2"/>
</dbReference>
<dbReference type="Pfam" id="PF01544">
    <property type="entry name" value="CorA"/>
    <property type="match status" value="1"/>
</dbReference>
<feature type="transmembrane region" description="Helical" evidence="5">
    <location>
        <begin position="183"/>
        <end position="202"/>
    </location>
</feature>
<proteinExistence type="predicted"/>
<keyword evidence="4 5" id="KW-0472">Membrane</keyword>
<keyword evidence="2 5" id="KW-0812">Transmembrane</keyword>
<dbReference type="GO" id="GO:0046873">
    <property type="term" value="F:metal ion transmembrane transporter activity"/>
    <property type="evidence" value="ECO:0007669"/>
    <property type="project" value="InterPro"/>
</dbReference>
<evidence type="ECO:0000256" key="1">
    <source>
        <dbReference type="ARBA" id="ARBA00004141"/>
    </source>
</evidence>
<dbReference type="OrthoDB" id="3231000at2759"/>
<keyword evidence="3 5" id="KW-1133">Transmembrane helix</keyword>
<sequence length="249" mass="28085">MACMAGFTKESRPTPSQWAQAINTSATAEYSQRTLATRYIASLNRLSPSAVRSADCSPVEYAYPYLHILAVEVFARLQRQSFLLENQYYEGVSLRAQTEALEEGWAIVHDTRLYMTNSQKSIVQFAAPTSPHTPELLRDYRTLMGQIRFVQGDLRDYANRHIGMLTLEDSRKRIEQTVTVNRLTKLAFVYIPLNFVTSAFGMKITELGTGKGRLWMFFTVAVALGGIVLASVSISLKRSWKSQKKIGQL</sequence>